<evidence type="ECO:0000259" key="1">
    <source>
        <dbReference type="Pfam" id="PF18648"/>
    </source>
</evidence>
<evidence type="ECO:0000313" key="2">
    <source>
        <dbReference type="EMBL" id="SBS33537.1"/>
    </source>
</evidence>
<dbReference type="EMBL" id="FLOB01000006">
    <property type="protein sequence ID" value="SBS33537.1"/>
    <property type="molecule type" value="Genomic_DNA"/>
</dbReference>
<feature type="domain" description="Tse2 ADP-ribosyltransferase toxin" evidence="1">
    <location>
        <begin position="15"/>
        <end position="117"/>
    </location>
</feature>
<reference evidence="2 3" key="1">
    <citation type="submission" date="2016-06" db="EMBL/GenBank/DDBJ databases">
        <authorList>
            <person name="Kjaerup R.B."/>
            <person name="Dalgaard T.S."/>
            <person name="Juul-Madsen H.R."/>
        </authorList>
    </citation>
    <scope>NUCLEOTIDE SEQUENCE [LARGE SCALE GENOMIC DNA]</scope>
    <source>
        <strain evidence="2 3">CECT 8886</strain>
    </source>
</reference>
<sequence>MFQQKEYLTLFSDDLYRMGTSKVSKINVVRPIDIQTLEVNGIVHVIPGTGGISLMDSVGLSKTRMSGWAWKIEKNTKIPTGLKLVNDKVGHYSLMPAKQMTMTQYIALLEELVIHCERYQKV</sequence>
<dbReference type="OrthoDB" id="6196254at2"/>
<evidence type="ECO:0000313" key="3">
    <source>
        <dbReference type="Proteomes" id="UP000092544"/>
    </source>
</evidence>
<dbReference type="Pfam" id="PF18648">
    <property type="entry name" value="ADPRTs_Tse2"/>
    <property type="match status" value="1"/>
</dbReference>
<name>A0A1A8TKP2_9GAMM</name>
<protein>
    <recommendedName>
        <fullName evidence="1">Tse2 ADP-ribosyltransferase toxin domain-containing protein</fullName>
    </recommendedName>
</protein>
<proteinExistence type="predicted"/>
<dbReference type="STRING" id="1792290.MSP8886_02785"/>
<gene>
    <name evidence="2" type="ORF">MSP8886_02785</name>
</gene>
<dbReference type="AlphaFoldDB" id="A0A1A8TKP2"/>
<accession>A0A1A8TKP2</accession>
<dbReference type="RefSeq" id="WP_067017399.1">
    <property type="nucleotide sequence ID" value="NZ_FLOB01000006.1"/>
</dbReference>
<dbReference type="Proteomes" id="UP000092544">
    <property type="component" value="Unassembled WGS sequence"/>
</dbReference>
<keyword evidence="3" id="KW-1185">Reference proteome</keyword>
<organism evidence="2 3">
    <name type="scientific">Marinomonas spartinae</name>
    <dbReference type="NCBI Taxonomy" id="1792290"/>
    <lineage>
        <taxon>Bacteria</taxon>
        <taxon>Pseudomonadati</taxon>
        <taxon>Pseudomonadota</taxon>
        <taxon>Gammaproteobacteria</taxon>
        <taxon>Oceanospirillales</taxon>
        <taxon>Oceanospirillaceae</taxon>
        <taxon>Marinomonas</taxon>
    </lineage>
</organism>
<dbReference type="InterPro" id="IPR041018">
    <property type="entry name" value="ADPRTs_Tse2"/>
</dbReference>